<dbReference type="EMBL" id="JAKOGI010000287">
    <property type="protein sequence ID" value="KAJ8437693.1"/>
    <property type="molecule type" value="Genomic_DNA"/>
</dbReference>
<organism evidence="1 2">
    <name type="scientific">Carnegiea gigantea</name>
    <dbReference type="NCBI Taxonomy" id="171969"/>
    <lineage>
        <taxon>Eukaryota</taxon>
        <taxon>Viridiplantae</taxon>
        <taxon>Streptophyta</taxon>
        <taxon>Embryophyta</taxon>
        <taxon>Tracheophyta</taxon>
        <taxon>Spermatophyta</taxon>
        <taxon>Magnoliopsida</taxon>
        <taxon>eudicotyledons</taxon>
        <taxon>Gunneridae</taxon>
        <taxon>Pentapetalae</taxon>
        <taxon>Caryophyllales</taxon>
        <taxon>Cactineae</taxon>
        <taxon>Cactaceae</taxon>
        <taxon>Cactoideae</taxon>
        <taxon>Echinocereeae</taxon>
        <taxon>Carnegiea</taxon>
    </lineage>
</organism>
<reference evidence="1" key="1">
    <citation type="submission" date="2022-04" db="EMBL/GenBank/DDBJ databases">
        <title>Carnegiea gigantea Genome sequencing and assembly v2.</title>
        <authorList>
            <person name="Copetti D."/>
            <person name="Sanderson M.J."/>
            <person name="Burquez A."/>
            <person name="Wojciechowski M.F."/>
        </authorList>
    </citation>
    <scope>NUCLEOTIDE SEQUENCE</scope>
    <source>
        <strain evidence="1">SGP5-SGP5p</strain>
        <tissue evidence="1">Aerial part</tissue>
    </source>
</reference>
<comment type="caution">
    <text evidence="1">The sequence shown here is derived from an EMBL/GenBank/DDBJ whole genome shotgun (WGS) entry which is preliminary data.</text>
</comment>
<evidence type="ECO:0000313" key="1">
    <source>
        <dbReference type="EMBL" id="KAJ8437693.1"/>
    </source>
</evidence>
<dbReference type="AlphaFoldDB" id="A0A9Q1K6J2"/>
<dbReference type="Proteomes" id="UP001153076">
    <property type="component" value="Unassembled WGS sequence"/>
</dbReference>
<evidence type="ECO:0000313" key="2">
    <source>
        <dbReference type="Proteomes" id="UP001153076"/>
    </source>
</evidence>
<name>A0A9Q1K6J2_9CARY</name>
<gene>
    <name evidence="1" type="ORF">Cgig2_030715</name>
</gene>
<keyword evidence="2" id="KW-1185">Reference proteome</keyword>
<sequence length="178" mass="19887">MDNKLDNISKLEKNAMQTLRMCSFLGAHEQTMAESCEPVLSGWCTRLVPALPLAVLRSSPLELQELPKTLPISCPHSEMQGSRQHLDRFLYMVVSYLTKESRAPNNIACCYECRKVSPFHSQNNARSSVVVSFLASENKYPSPDHRPKPEPDEAPPAKAALHVVLALLPNLTEFICII</sequence>
<proteinExistence type="predicted"/>
<accession>A0A9Q1K6J2</accession>
<protein>
    <submittedName>
        <fullName evidence="1">Uncharacterized protein</fullName>
    </submittedName>
</protein>